<evidence type="ECO:0000256" key="3">
    <source>
        <dbReference type="ARBA" id="ARBA00023163"/>
    </source>
</evidence>
<keyword evidence="1" id="KW-0805">Transcription regulation</keyword>
<dbReference type="InterPro" id="IPR018060">
    <property type="entry name" value="HTH_AraC"/>
</dbReference>
<dbReference type="PANTHER" id="PTHR46796:SF6">
    <property type="entry name" value="ARAC SUBFAMILY"/>
    <property type="match status" value="1"/>
</dbReference>
<dbReference type="SMART" id="SM00342">
    <property type="entry name" value="HTH_ARAC"/>
    <property type="match status" value="1"/>
</dbReference>
<dbReference type="InterPro" id="IPR020449">
    <property type="entry name" value="Tscrpt_reg_AraC-type_HTH"/>
</dbReference>
<evidence type="ECO:0000259" key="4">
    <source>
        <dbReference type="PROSITE" id="PS01124"/>
    </source>
</evidence>
<organism evidence="5 6">
    <name type="scientific">Paraburkholderia megapolitana</name>
    <dbReference type="NCBI Taxonomy" id="420953"/>
    <lineage>
        <taxon>Bacteria</taxon>
        <taxon>Pseudomonadati</taxon>
        <taxon>Pseudomonadota</taxon>
        <taxon>Betaproteobacteria</taxon>
        <taxon>Burkholderiales</taxon>
        <taxon>Burkholderiaceae</taxon>
        <taxon>Paraburkholderia</taxon>
    </lineage>
</organism>
<dbReference type="GO" id="GO:0003700">
    <property type="term" value="F:DNA-binding transcription factor activity"/>
    <property type="evidence" value="ECO:0007669"/>
    <property type="project" value="InterPro"/>
</dbReference>
<dbReference type="InterPro" id="IPR018062">
    <property type="entry name" value="HTH_AraC-typ_CS"/>
</dbReference>
<feature type="domain" description="HTH araC/xylS-type" evidence="4">
    <location>
        <begin position="192"/>
        <end position="290"/>
    </location>
</feature>
<evidence type="ECO:0000313" key="6">
    <source>
        <dbReference type="Proteomes" id="UP000199548"/>
    </source>
</evidence>
<dbReference type="PANTHER" id="PTHR46796">
    <property type="entry name" value="HTH-TYPE TRANSCRIPTIONAL ACTIVATOR RHAS-RELATED"/>
    <property type="match status" value="1"/>
</dbReference>
<sequence length="293" mass="32664">MQQSISHDLDEMTYFSAEAERSGHRLLDSVASAGIHLQRYDCQPGGWSHVPIGWVRVAIQEAASPRMIRKLGRRSDSGFRSCGQISISPADVEQRWSWDRAMRLTLLFVRPDWLETLTGGRPFSLHMPLAVHDPVLTNAVHGLIDTARAGHPLAPALTDAAGTYLAAHLLTRYDATNEATARPARMADWQLKRVLDFMKARIGEPTNLTDMAAEIGMSAHYFCRAFRMTMGVSPYQFMLAQRIELAKTRLLSGEQDLSSLAVELGFSSHSHFSSTFRRVTGCTPSGYRWAGHH</sequence>
<evidence type="ECO:0000256" key="2">
    <source>
        <dbReference type="ARBA" id="ARBA00023125"/>
    </source>
</evidence>
<reference evidence="5 6" key="1">
    <citation type="submission" date="2016-10" db="EMBL/GenBank/DDBJ databases">
        <authorList>
            <person name="de Groot N.N."/>
        </authorList>
    </citation>
    <scope>NUCLEOTIDE SEQUENCE [LARGE SCALE GENOMIC DNA]</scope>
    <source>
        <strain evidence="5 6">LMG 23650</strain>
    </source>
</reference>
<gene>
    <name evidence="5" type="ORF">SAMN05192543_10418</name>
</gene>
<accession>A0A1I3KIJ8</accession>
<name>A0A1I3KIJ8_9BURK</name>
<dbReference type="RefSeq" id="WP_170275660.1">
    <property type="nucleotide sequence ID" value="NZ_CP041743.1"/>
</dbReference>
<dbReference type="SUPFAM" id="SSF46689">
    <property type="entry name" value="Homeodomain-like"/>
    <property type="match status" value="2"/>
</dbReference>
<dbReference type="Gene3D" id="1.10.10.60">
    <property type="entry name" value="Homeodomain-like"/>
    <property type="match status" value="1"/>
</dbReference>
<proteinExistence type="predicted"/>
<dbReference type="AlphaFoldDB" id="A0A1I3KIJ8"/>
<evidence type="ECO:0000313" key="5">
    <source>
        <dbReference type="EMBL" id="SFI72306.1"/>
    </source>
</evidence>
<keyword evidence="6" id="KW-1185">Reference proteome</keyword>
<dbReference type="PRINTS" id="PR00032">
    <property type="entry name" value="HTHARAC"/>
</dbReference>
<dbReference type="PROSITE" id="PS00041">
    <property type="entry name" value="HTH_ARAC_FAMILY_1"/>
    <property type="match status" value="1"/>
</dbReference>
<evidence type="ECO:0000256" key="1">
    <source>
        <dbReference type="ARBA" id="ARBA00023015"/>
    </source>
</evidence>
<keyword evidence="2" id="KW-0238">DNA-binding</keyword>
<dbReference type="STRING" id="420953.SAMN05192543_10418"/>
<dbReference type="Pfam" id="PF12833">
    <property type="entry name" value="HTH_18"/>
    <property type="match status" value="1"/>
</dbReference>
<dbReference type="EMBL" id="FOQU01000004">
    <property type="protein sequence ID" value="SFI72306.1"/>
    <property type="molecule type" value="Genomic_DNA"/>
</dbReference>
<protein>
    <submittedName>
        <fullName evidence="5">Transcriptional regulator, AraC family</fullName>
    </submittedName>
</protein>
<dbReference type="Proteomes" id="UP000199548">
    <property type="component" value="Unassembled WGS sequence"/>
</dbReference>
<dbReference type="InterPro" id="IPR009057">
    <property type="entry name" value="Homeodomain-like_sf"/>
</dbReference>
<dbReference type="PROSITE" id="PS01124">
    <property type="entry name" value="HTH_ARAC_FAMILY_2"/>
    <property type="match status" value="1"/>
</dbReference>
<dbReference type="GO" id="GO:0043565">
    <property type="term" value="F:sequence-specific DNA binding"/>
    <property type="evidence" value="ECO:0007669"/>
    <property type="project" value="InterPro"/>
</dbReference>
<dbReference type="InterPro" id="IPR050204">
    <property type="entry name" value="AraC_XylS_family_regulators"/>
</dbReference>
<keyword evidence="3" id="KW-0804">Transcription</keyword>